<keyword evidence="5 6" id="KW-0472">Membrane</keyword>
<keyword evidence="9" id="KW-1185">Reference proteome</keyword>
<protein>
    <submittedName>
        <fullName evidence="8">PLDc_N domain-containing protein</fullName>
    </submittedName>
</protein>
<comment type="caution">
    <text evidence="8">The sequence shown here is derived from an EMBL/GenBank/DDBJ whole genome shotgun (WGS) entry which is preliminary data.</text>
</comment>
<evidence type="ECO:0000313" key="9">
    <source>
        <dbReference type="Proteomes" id="UP000293036"/>
    </source>
</evidence>
<dbReference type="EMBL" id="SJDT01000008">
    <property type="protein sequence ID" value="TBW20793.1"/>
    <property type="molecule type" value="Genomic_DNA"/>
</dbReference>
<dbReference type="Proteomes" id="UP000293036">
    <property type="component" value="Unassembled WGS sequence"/>
</dbReference>
<evidence type="ECO:0000256" key="1">
    <source>
        <dbReference type="ARBA" id="ARBA00004651"/>
    </source>
</evidence>
<organism evidence="8 9">
    <name type="scientific">Arcanobacterium bovis</name>
    <dbReference type="NCBI Taxonomy" id="2529275"/>
    <lineage>
        <taxon>Bacteria</taxon>
        <taxon>Bacillati</taxon>
        <taxon>Actinomycetota</taxon>
        <taxon>Actinomycetes</taxon>
        <taxon>Actinomycetales</taxon>
        <taxon>Actinomycetaceae</taxon>
        <taxon>Arcanobacterium</taxon>
    </lineage>
</organism>
<feature type="transmembrane region" description="Helical" evidence="6">
    <location>
        <begin position="32"/>
        <end position="52"/>
    </location>
</feature>
<evidence type="ECO:0000256" key="2">
    <source>
        <dbReference type="ARBA" id="ARBA00022475"/>
    </source>
</evidence>
<keyword evidence="2" id="KW-1003">Cell membrane</keyword>
<proteinExistence type="predicted"/>
<feature type="transmembrane region" description="Helical" evidence="6">
    <location>
        <begin position="64"/>
        <end position="83"/>
    </location>
</feature>
<evidence type="ECO:0000256" key="5">
    <source>
        <dbReference type="ARBA" id="ARBA00023136"/>
    </source>
</evidence>
<comment type="subcellular location">
    <subcellularLocation>
        <location evidence="1">Cell membrane</location>
        <topology evidence="1">Multi-pass membrane protein</topology>
    </subcellularLocation>
</comment>
<evidence type="ECO:0000256" key="6">
    <source>
        <dbReference type="SAM" id="Phobius"/>
    </source>
</evidence>
<accession>A0A4Q9V051</accession>
<evidence type="ECO:0000259" key="7">
    <source>
        <dbReference type="Pfam" id="PF13396"/>
    </source>
</evidence>
<evidence type="ECO:0000313" key="8">
    <source>
        <dbReference type="EMBL" id="TBW20793.1"/>
    </source>
</evidence>
<reference evidence="8 9" key="1">
    <citation type="submission" date="2019-02" db="EMBL/GenBank/DDBJ databases">
        <title>Arcanobacterium bovis sp. nov., isolated from the milk of a cow with mastitis.</title>
        <authorList>
            <person name="Sammra O."/>
            <person name="Foster G."/>
            <person name="Hassan A."/>
            <person name="Alssahen M."/>
            <person name="Laemmler C."/>
            <person name="Borowiak M."/>
            <person name="Malorny B."/>
            <person name="Abdulmawjood A."/>
        </authorList>
    </citation>
    <scope>NUCLEOTIDE SEQUENCE [LARGE SCALE GENOMIC DNA]</scope>
    <source>
        <strain evidence="8 9">C605018/01/1</strain>
    </source>
</reference>
<keyword evidence="4 6" id="KW-1133">Transmembrane helix</keyword>
<name>A0A4Q9V051_9ACTO</name>
<dbReference type="Pfam" id="PF13396">
    <property type="entry name" value="PLDc_N"/>
    <property type="match status" value="1"/>
</dbReference>
<gene>
    <name evidence="8" type="ORF">EZJ44_08085</name>
</gene>
<keyword evidence="3 6" id="KW-0812">Transmembrane</keyword>
<sequence>MYTEMEMRGERMLAAIKQQNESLLSNANYSHVIVLALTILSVYITIYCWIQIWKDSNQPMSSKIVLAIIVAIPFVGPLVWLVTRSKK</sequence>
<feature type="domain" description="Cardiolipin synthase N-terminal" evidence="7">
    <location>
        <begin position="44"/>
        <end position="82"/>
    </location>
</feature>
<evidence type="ECO:0000256" key="3">
    <source>
        <dbReference type="ARBA" id="ARBA00022692"/>
    </source>
</evidence>
<dbReference type="GO" id="GO:0005886">
    <property type="term" value="C:plasma membrane"/>
    <property type="evidence" value="ECO:0007669"/>
    <property type="project" value="UniProtKB-SubCell"/>
</dbReference>
<dbReference type="AlphaFoldDB" id="A0A4Q9V051"/>
<evidence type="ECO:0000256" key="4">
    <source>
        <dbReference type="ARBA" id="ARBA00022989"/>
    </source>
</evidence>
<dbReference type="RefSeq" id="WP_131282285.1">
    <property type="nucleotide sequence ID" value="NZ_JBHSLR010000001.1"/>
</dbReference>
<dbReference type="InterPro" id="IPR027379">
    <property type="entry name" value="CLS_N"/>
</dbReference>